<dbReference type="Proteomes" id="UP000019112">
    <property type="component" value="Unassembled WGS sequence"/>
</dbReference>
<dbReference type="AlphaFoldDB" id="W6TGJ4"/>
<evidence type="ECO:0000259" key="2">
    <source>
        <dbReference type="Pfam" id="PF14351"/>
    </source>
</evidence>
<feature type="transmembrane region" description="Helical" evidence="1">
    <location>
        <begin position="80"/>
        <end position="100"/>
    </location>
</feature>
<dbReference type="STRING" id="1399147.P618_200813"/>
<feature type="transmembrane region" description="Helical" evidence="1">
    <location>
        <begin position="146"/>
        <end position="165"/>
    </location>
</feature>
<reference evidence="3 4" key="1">
    <citation type="journal article" date="2014" name="FEMS Microbiol. Lett.">
        <title>Draft genome sequences of three Holospora species (Holospora obtusa, Holospora undulata, and Holospora elegans), endonuclear symbiotic bacteria of the ciliate Paramecium caudatum.</title>
        <authorList>
            <person name="Dohra H."/>
            <person name="Tanaka K."/>
            <person name="Suzuki T."/>
            <person name="Fujishima M."/>
            <person name="Suzuki H."/>
        </authorList>
    </citation>
    <scope>NUCLEOTIDE SEQUENCE [LARGE SCALE GENOMIC DNA]</scope>
    <source>
        <strain evidence="3 4">F1</strain>
    </source>
</reference>
<sequence>MFRDMNSINARQLLESWKNSGIVISSDSAKIEDFIQAHFVQSRKKKDLIYIFAVTTGAWITFCICFFIFLSFLYTISITTLRFVCFFCGLFFIHGALLILKQSKKQTNFIKQIIIDQSALGVMSVGKTLITLRLYLFFENNLERLVHWKLNLSMIIVTLATYHVFPMSIDRFLSTFFIFFLLFVNIVIEQEFYQFSEIALHIFFFIQIILSAILLTYSKFKDKHLPLTYATVLSLCYTLVLSVVAFSFQLSGNFYQINQTFMNFVSAMLTLSLIGLIVFAARDLKNIKTEPFVLAALASIFLGILSPPGVILSICLMVLGNIKHDKFFTFIGILLMPVFILLYYFSLDTNLMSKSGALIGSGIIFLFGRAYLSSKKLDRKELV</sequence>
<feature type="domain" description="DUF4401" evidence="2">
    <location>
        <begin position="57"/>
        <end position="372"/>
    </location>
</feature>
<dbReference type="InterPro" id="IPR025513">
    <property type="entry name" value="DUF4401"/>
</dbReference>
<keyword evidence="1" id="KW-0812">Transmembrane</keyword>
<gene>
    <name evidence="3" type="ORF">P618_200813</name>
</gene>
<feature type="transmembrane region" description="Helical" evidence="1">
    <location>
        <begin position="229"/>
        <end position="248"/>
    </location>
</feature>
<dbReference type="eggNOG" id="ENOG5033AN7">
    <property type="taxonomic scope" value="Bacteria"/>
</dbReference>
<dbReference type="EMBL" id="AWTR02000071">
    <property type="protein sequence ID" value="ETZ07010.1"/>
    <property type="molecule type" value="Genomic_DNA"/>
</dbReference>
<evidence type="ECO:0000313" key="3">
    <source>
        <dbReference type="EMBL" id="ETZ07010.1"/>
    </source>
</evidence>
<keyword evidence="1" id="KW-1133">Transmembrane helix</keyword>
<comment type="caution">
    <text evidence="3">The sequence shown here is derived from an EMBL/GenBank/DDBJ whole genome shotgun (WGS) entry which is preliminary data.</text>
</comment>
<name>W6TGJ4_HOLOB</name>
<dbReference type="OrthoDB" id="8477942at2"/>
<protein>
    <recommendedName>
        <fullName evidence="2">DUF4401 domain-containing protein</fullName>
    </recommendedName>
</protein>
<feature type="transmembrane region" description="Helical" evidence="1">
    <location>
        <begin position="200"/>
        <end position="217"/>
    </location>
</feature>
<feature type="transmembrane region" description="Helical" evidence="1">
    <location>
        <begin position="327"/>
        <end position="345"/>
    </location>
</feature>
<organism evidence="3 4">
    <name type="scientific">Holospora obtusa F1</name>
    <dbReference type="NCBI Taxonomy" id="1399147"/>
    <lineage>
        <taxon>Bacteria</taxon>
        <taxon>Pseudomonadati</taxon>
        <taxon>Pseudomonadota</taxon>
        <taxon>Alphaproteobacteria</taxon>
        <taxon>Holosporales</taxon>
        <taxon>Holosporaceae</taxon>
        <taxon>Holospora</taxon>
    </lineage>
</organism>
<evidence type="ECO:0000256" key="1">
    <source>
        <dbReference type="SAM" id="Phobius"/>
    </source>
</evidence>
<keyword evidence="4" id="KW-1185">Reference proteome</keyword>
<feature type="transmembrane region" description="Helical" evidence="1">
    <location>
        <begin position="351"/>
        <end position="372"/>
    </location>
</feature>
<feature type="transmembrane region" description="Helical" evidence="1">
    <location>
        <begin position="293"/>
        <end position="320"/>
    </location>
</feature>
<dbReference type="Pfam" id="PF14351">
    <property type="entry name" value="DUF4401"/>
    <property type="match status" value="1"/>
</dbReference>
<proteinExistence type="predicted"/>
<keyword evidence="1" id="KW-0472">Membrane</keyword>
<feature type="transmembrane region" description="Helical" evidence="1">
    <location>
        <begin position="48"/>
        <end position="74"/>
    </location>
</feature>
<feature type="transmembrane region" description="Helical" evidence="1">
    <location>
        <begin position="260"/>
        <end position="281"/>
    </location>
</feature>
<evidence type="ECO:0000313" key="4">
    <source>
        <dbReference type="Proteomes" id="UP000019112"/>
    </source>
</evidence>
<accession>W6TGJ4</accession>
<feature type="transmembrane region" description="Helical" evidence="1">
    <location>
        <begin position="171"/>
        <end position="188"/>
    </location>
</feature>